<dbReference type="EMBL" id="LAZR01007842">
    <property type="protein sequence ID" value="KKM82571.1"/>
    <property type="molecule type" value="Genomic_DNA"/>
</dbReference>
<reference evidence="2" key="1">
    <citation type="journal article" date="2015" name="Nature">
        <title>Complex archaea that bridge the gap between prokaryotes and eukaryotes.</title>
        <authorList>
            <person name="Spang A."/>
            <person name="Saw J.H."/>
            <person name="Jorgensen S.L."/>
            <person name="Zaremba-Niedzwiedzka K."/>
            <person name="Martijn J."/>
            <person name="Lind A.E."/>
            <person name="van Eijk R."/>
            <person name="Schleper C."/>
            <person name="Guy L."/>
            <person name="Ettema T.J."/>
        </authorList>
    </citation>
    <scope>NUCLEOTIDE SEQUENCE</scope>
</reference>
<feature type="compositionally biased region" description="Basic and acidic residues" evidence="1">
    <location>
        <begin position="56"/>
        <end position="66"/>
    </location>
</feature>
<feature type="region of interest" description="Disordered" evidence="1">
    <location>
        <begin position="1"/>
        <end position="66"/>
    </location>
</feature>
<comment type="caution">
    <text evidence="2">The sequence shown here is derived from an EMBL/GenBank/DDBJ whole genome shotgun (WGS) entry which is preliminary data.</text>
</comment>
<accession>A0A0F9L5M9</accession>
<sequence>MVELCLLVHTHPEVPERHGHPSVLPGHGGGRAEGRHGEEGHLRGGDGGPGGYAGDADDHGGDTADQ</sequence>
<dbReference type="AlphaFoldDB" id="A0A0F9L5M9"/>
<evidence type="ECO:0000256" key="1">
    <source>
        <dbReference type="SAM" id="MobiDB-lite"/>
    </source>
</evidence>
<protein>
    <submittedName>
        <fullName evidence="2">Uncharacterized protein</fullName>
    </submittedName>
</protein>
<feature type="compositionally biased region" description="Basic and acidic residues" evidence="1">
    <location>
        <begin position="30"/>
        <end position="44"/>
    </location>
</feature>
<evidence type="ECO:0000313" key="2">
    <source>
        <dbReference type="EMBL" id="KKM82571.1"/>
    </source>
</evidence>
<organism evidence="2">
    <name type="scientific">marine sediment metagenome</name>
    <dbReference type="NCBI Taxonomy" id="412755"/>
    <lineage>
        <taxon>unclassified sequences</taxon>
        <taxon>metagenomes</taxon>
        <taxon>ecological metagenomes</taxon>
    </lineage>
</organism>
<proteinExistence type="predicted"/>
<gene>
    <name evidence="2" type="ORF">LCGC14_1318180</name>
</gene>
<name>A0A0F9L5M9_9ZZZZ</name>
<feature type="compositionally biased region" description="Basic and acidic residues" evidence="1">
    <location>
        <begin position="10"/>
        <end position="19"/>
    </location>
</feature>